<evidence type="ECO:0000313" key="3">
    <source>
        <dbReference type="Proteomes" id="UP000321764"/>
    </source>
</evidence>
<protein>
    <recommendedName>
        <fullName evidence="4">ATP synthase subunit I</fullName>
    </recommendedName>
</protein>
<accession>A0A5C8ZCF4</accession>
<dbReference type="RefSeq" id="WP_147713994.1">
    <property type="nucleotide sequence ID" value="NZ_VKAD01000001.1"/>
</dbReference>
<feature type="transmembrane region" description="Helical" evidence="1">
    <location>
        <begin position="16"/>
        <end position="35"/>
    </location>
</feature>
<gene>
    <name evidence="2" type="ORF">FME95_08685</name>
</gene>
<name>A0A5C8ZCF4_9GAMM</name>
<reference evidence="2 3" key="1">
    <citation type="submission" date="2019-07" db="EMBL/GenBank/DDBJ databases">
        <title>Reinekea sp. strain SSH23 genome sequencing and assembly.</title>
        <authorList>
            <person name="Kim I."/>
        </authorList>
    </citation>
    <scope>NUCLEOTIDE SEQUENCE [LARGE SCALE GENOMIC DNA]</scope>
    <source>
        <strain evidence="2 3">SSH23</strain>
    </source>
</reference>
<keyword evidence="1" id="KW-0812">Transmembrane</keyword>
<dbReference type="EMBL" id="VKAD01000001">
    <property type="protein sequence ID" value="TXR54596.1"/>
    <property type="molecule type" value="Genomic_DNA"/>
</dbReference>
<sequence length="141" mass="15029">MSYFKPYSAKLLKRPVAYGVLVVQLLATLTTTLVALMVEVIIGLAVLSGGLISVSAQAFFNYSALRHFGDPNALKVFAATVKAMVGRWSIIIGFSLTAVIIYEELHAGALYGSLFLVHLLGALALPLLVKNPAKKIGLLKG</sequence>
<proteinExistence type="predicted"/>
<feature type="transmembrane region" description="Helical" evidence="1">
    <location>
        <begin position="85"/>
        <end position="102"/>
    </location>
</feature>
<organism evidence="2 3">
    <name type="scientific">Reinekea thalattae</name>
    <dbReference type="NCBI Taxonomy" id="2593301"/>
    <lineage>
        <taxon>Bacteria</taxon>
        <taxon>Pseudomonadati</taxon>
        <taxon>Pseudomonadota</taxon>
        <taxon>Gammaproteobacteria</taxon>
        <taxon>Oceanospirillales</taxon>
        <taxon>Saccharospirillaceae</taxon>
        <taxon>Reinekea</taxon>
    </lineage>
</organism>
<evidence type="ECO:0008006" key="4">
    <source>
        <dbReference type="Google" id="ProtNLM"/>
    </source>
</evidence>
<comment type="caution">
    <text evidence="2">The sequence shown here is derived from an EMBL/GenBank/DDBJ whole genome shotgun (WGS) entry which is preliminary data.</text>
</comment>
<dbReference type="AlphaFoldDB" id="A0A5C8ZCF4"/>
<feature type="transmembrane region" description="Helical" evidence="1">
    <location>
        <begin position="108"/>
        <end position="129"/>
    </location>
</feature>
<evidence type="ECO:0000313" key="2">
    <source>
        <dbReference type="EMBL" id="TXR54596.1"/>
    </source>
</evidence>
<evidence type="ECO:0000256" key="1">
    <source>
        <dbReference type="SAM" id="Phobius"/>
    </source>
</evidence>
<keyword evidence="1" id="KW-0472">Membrane</keyword>
<keyword evidence="3" id="KW-1185">Reference proteome</keyword>
<keyword evidence="1" id="KW-1133">Transmembrane helix</keyword>
<feature type="transmembrane region" description="Helical" evidence="1">
    <location>
        <begin position="41"/>
        <end position="64"/>
    </location>
</feature>
<dbReference type="Proteomes" id="UP000321764">
    <property type="component" value="Unassembled WGS sequence"/>
</dbReference>
<dbReference type="OrthoDB" id="6198320at2"/>